<dbReference type="PANTHER" id="PTHR13271">
    <property type="entry name" value="UNCHARACTERIZED PUTATIVE METHYLTRANSFERASE"/>
    <property type="match status" value="1"/>
</dbReference>
<reference evidence="6" key="1">
    <citation type="submission" date="2020-06" db="EMBL/GenBank/DDBJ databases">
        <authorList>
            <consortium name="Plant Systems Biology data submission"/>
        </authorList>
    </citation>
    <scope>NUCLEOTIDE SEQUENCE</scope>
    <source>
        <strain evidence="6">D6</strain>
    </source>
</reference>
<dbReference type="GO" id="GO:0032259">
    <property type="term" value="P:methylation"/>
    <property type="evidence" value="ECO:0007669"/>
    <property type="project" value="UniProtKB-KW"/>
</dbReference>
<dbReference type="SUPFAM" id="SSF82199">
    <property type="entry name" value="SET domain"/>
    <property type="match status" value="1"/>
</dbReference>
<keyword evidence="1" id="KW-0489">Methyltransferase</keyword>
<dbReference type="InterPro" id="IPR036464">
    <property type="entry name" value="Rubisco_LSMT_subst-bd_sf"/>
</dbReference>
<dbReference type="Proteomes" id="UP001153069">
    <property type="component" value="Unassembled WGS sequence"/>
</dbReference>
<dbReference type="CDD" id="cd10527">
    <property type="entry name" value="SET_LSMT"/>
    <property type="match status" value="1"/>
</dbReference>
<evidence type="ECO:0000256" key="3">
    <source>
        <dbReference type="ARBA" id="ARBA00022691"/>
    </source>
</evidence>
<dbReference type="OrthoDB" id="341421at2759"/>
<name>A0A9N8HVY9_9STRA</name>
<protein>
    <submittedName>
        <fullName evidence="6">SET domain</fullName>
    </submittedName>
</protein>
<dbReference type="SUPFAM" id="SSF81822">
    <property type="entry name" value="RuBisCo LSMT C-terminal, substrate-binding domain"/>
    <property type="match status" value="1"/>
</dbReference>
<dbReference type="InterPro" id="IPR046341">
    <property type="entry name" value="SET_dom_sf"/>
</dbReference>
<comment type="caution">
    <text evidence="6">The sequence shown here is derived from an EMBL/GenBank/DDBJ whole genome shotgun (WGS) entry which is preliminary data.</text>
</comment>
<dbReference type="Gene3D" id="3.90.1410.10">
    <property type="entry name" value="set domain protein methyltransferase, domain 1"/>
    <property type="match status" value="1"/>
</dbReference>
<evidence type="ECO:0000259" key="5">
    <source>
        <dbReference type="Pfam" id="PF09273"/>
    </source>
</evidence>
<dbReference type="Pfam" id="PF09273">
    <property type="entry name" value="Rubis-subs-bind"/>
    <property type="match status" value="1"/>
</dbReference>
<dbReference type="AlphaFoldDB" id="A0A9N8HVY9"/>
<organism evidence="6 7">
    <name type="scientific">Seminavis robusta</name>
    <dbReference type="NCBI Taxonomy" id="568900"/>
    <lineage>
        <taxon>Eukaryota</taxon>
        <taxon>Sar</taxon>
        <taxon>Stramenopiles</taxon>
        <taxon>Ochrophyta</taxon>
        <taxon>Bacillariophyta</taxon>
        <taxon>Bacillariophyceae</taxon>
        <taxon>Bacillariophycidae</taxon>
        <taxon>Naviculales</taxon>
        <taxon>Naviculaceae</taxon>
        <taxon>Seminavis</taxon>
    </lineage>
</organism>
<evidence type="ECO:0000256" key="2">
    <source>
        <dbReference type="ARBA" id="ARBA00022679"/>
    </source>
</evidence>
<proteinExistence type="predicted"/>
<evidence type="ECO:0000313" key="6">
    <source>
        <dbReference type="EMBL" id="CAB9527861.1"/>
    </source>
</evidence>
<feature type="domain" description="Rubisco LSMT substrate-binding" evidence="5">
    <location>
        <begin position="318"/>
        <end position="364"/>
    </location>
</feature>
<keyword evidence="4" id="KW-0732">Signal</keyword>
<feature type="signal peptide" evidence="4">
    <location>
        <begin position="1"/>
        <end position="20"/>
    </location>
</feature>
<keyword evidence="7" id="KW-1185">Reference proteome</keyword>
<dbReference type="Gene3D" id="3.90.1420.10">
    <property type="entry name" value="Rubisco LSMT, substrate-binding domain"/>
    <property type="match status" value="1"/>
</dbReference>
<accession>A0A9N8HVY9</accession>
<evidence type="ECO:0000256" key="1">
    <source>
        <dbReference type="ARBA" id="ARBA00022603"/>
    </source>
</evidence>
<evidence type="ECO:0000256" key="4">
    <source>
        <dbReference type="SAM" id="SignalP"/>
    </source>
</evidence>
<keyword evidence="2" id="KW-0808">Transferase</keyword>
<feature type="chain" id="PRO_5040516594" evidence="4">
    <location>
        <begin position="21"/>
        <end position="380"/>
    </location>
</feature>
<dbReference type="EMBL" id="CAICTM010002092">
    <property type="protein sequence ID" value="CAB9527861.1"/>
    <property type="molecule type" value="Genomic_DNA"/>
</dbReference>
<sequence>MGRSPSLLCRILMAVPLVASLSTVVPPSVSKPTTTTTNKCNIIPKSDNEESQLEAFHKWADDNGIQRKVQVHQDTTAGGGRGLIATERIEPGEVAARVPLSAVMRLEHDVKHNVDDQWAGILASGLLQESQLGQSSRWAPYLATLPSDAPLTPCRWNSEQRHNLQNQTLSTMILENSEWRKRQCNQHCCNREQQHAAVVEYMKWLDLVCSRTLKGRDGSRQLVPLIDIANHAPSEAGGGHFVVDQDAVYLLAGSRGVDAGQAVTLDYGARNVDDFLLHYGFVPHRCIGDSVTVMVGEEPVTVAWRDCQGYRGHAQEEVRTACATMLASYPTTLEEDVVRLNHGDASSEADQWAVAYRYAKKSLLASAVGVQQRQSAFAAL</sequence>
<evidence type="ECO:0000313" key="7">
    <source>
        <dbReference type="Proteomes" id="UP001153069"/>
    </source>
</evidence>
<dbReference type="InterPro" id="IPR015353">
    <property type="entry name" value="Rubisco_LSMT_subst-bd"/>
</dbReference>
<keyword evidence="3" id="KW-0949">S-adenosyl-L-methionine</keyword>
<dbReference type="InterPro" id="IPR050600">
    <property type="entry name" value="SETD3_SETD6_MTase"/>
</dbReference>
<gene>
    <name evidence="6" type="ORF">SEMRO_2094_G314160.1</name>
</gene>
<dbReference type="GO" id="GO:0016279">
    <property type="term" value="F:protein-lysine N-methyltransferase activity"/>
    <property type="evidence" value="ECO:0007669"/>
    <property type="project" value="TreeGrafter"/>
</dbReference>
<dbReference type="PANTHER" id="PTHR13271:SF151">
    <property type="entry name" value="SET DOMAIN-CONTAINING PROTEIN 4"/>
    <property type="match status" value="1"/>
</dbReference>